<keyword evidence="3" id="KW-1185">Reference proteome</keyword>
<dbReference type="EMBL" id="AOJI01000017">
    <property type="protein sequence ID" value="EMA69017.1"/>
    <property type="molecule type" value="Genomic_DNA"/>
</dbReference>
<evidence type="ECO:0000256" key="1">
    <source>
        <dbReference type="SAM" id="MobiDB-lite"/>
    </source>
</evidence>
<comment type="caution">
    <text evidence="2">The sequence shown here is derived from an EMBL/GenBank/DDBJ whole genome shotgun (WGS) entry which is preliminary data.</text>
</comment>
<name>M0PG06_9EURY</name>
<reference evidence="2 3" key="1">
    <citation type="journal article" date="2014" name="PLoS Genet.">
        <title>Phylogenetically driven sequencing of extremely halophilic archaea reveals strategies for static and dynamic osmo-response.</title>
        <authorList>
            <person name="Becker E.A."/>
            <person name="Seitzer P.M."/>
            <person name="Tritt A."/>
            <person name="Larsen D."/>
            <person name="Krusor M."/>
            <person name="Yao A.I."/>
            <person name="Wu D."/>
            <person name="Madern D."/>
            <person name="Eisen J.A."/>
            <person name="Darling A.E."/>
            <person name="Facciotti M.T."/>
        </authorList>
    </citation>
    <scope>NUCLEOTIDE SEQUENCE [LARGE SCALE GENOMIC DNA]</scope>
    <source>
        <strain evidence="2 3">JCM 13560</strain>
    </source>
</reference>
<protein>
    <submittedName>
        <fullName evidence="2">Uncharacterized protein</fullName>
    </submittedName>
</protein>
<evidence type="ECO:0000313" key="2">
    <source>
        <dbReference type="EMBL" id="EMA69017.1"/>
    </source>
</evidence>
<accession>M0PG06</accession>
<gene>
    <name evidence="2" type="ORF">C461_05282</name>
</gene>
<feature type="region of interest" description="Disordered" evidence="1">
    <location>
        <begin position="133"/>
        <end position="152"/>
    </location>
</feature>
<sequence length="476" mass="51641">MELNGQTIDAVHHFTSGDNRLLHLHIDERAGGIDVTVPLCSDKPAYARSDRGREALGIGTDDQQQERELVADGGHDVEVGDVVTVRDEDRSADPGPWKVKNIDAGGEARLWSAWQKPRYEPVSDLNVVEKAEDTTLPHSVPDWPGDDDDDDGERLVADGGSDVPACTCGADLLETADLETDHYPVAGAREPCPRVEEGPAATCTACGESVGALFGISTVVAIWEARGEAPFGTDDDADDPVNDGDSGGELVTDGGSDARDDEEVRLGDIVTVRDDDDAGEWLVKSIHVSGTAVLGAEWETPRYEHIEDLEVVETASDAEVSHDVMPDSHVTVRDDDRLDDAREMSRVADWYDKNVHVSQDGRLVEIGSGHHWGTTLRWDMDADTVEIERFHAMRDPVTVEIDVGGATGMEGVSKQIGELEVGDELRSNTSQEVYTVEDVEDATPGKALVSDDYRGIEREYALEKLCSMEVINGGDE</sequence>
<dbReference type="STRING" id="1230454.C461_05282"/>
<evidence type="ECO:0000313" key="3">
    <source>
        <dbReference type="Proteomes" id="UP000011575"/>
    </source>
</evidence>
<dbReference type="AlphaFoldDB" id="M0PG06"/>
<dbReference type="Proteomes" id="UP000011575">
    <property type="component" value="Unassembled WGS sequence"/>
</dbReference>
<organism evidence="2 3">
    <name type="scientific">Halorubrum aidingense JCM 13560</name>
    <dbReference type="NCBI Taxonomy" id="1230454"/>
    <lineage>
        <taxon>Archaea</taxon>
        <taxon>Methanobacteriati</taxon>
        <taxon>Methanobacteriota</taxon>
        <taxon>Stenosarchaea group</taxon>
        <taxon>Halobacteria</taxon>
        <taxon>Halobacteriales</taxon>
        <taxon>Haloferacaceae</taxon>
        <taxon>Halorubrum</taxon>
    </lineage>
</organism>
<feature type="region of interest" description="Disordered" evidence="1">
    <location>
        <begin position="230"/>
        <end position="261"/>
    </location>
</feature>
<feature type="compositionally biased region" description="Acidic residues" evidence="1">
    <location>
        <begin position="233"/>
        <end position="242"/>
    </location>
</feature>
<proteinExistence type="predicted"/>
<dbReference type="PATRIC" id="fig|1230454.4.peg.1075"/>